<feature type="chain" id="PRO_5043004591" description="DUF6089 domain-containing protein" evidence="1">
    <location>
        <begin position="23"/>
        <end position="364"/>
    </location>
</feature>
<dbReference type="Proteomes" id="UP001319200">
    <property type="component" value="Unassembled WGS sequence"/>
</dbReference>
<dbReference type="InterPro" id="IPR045743">
    <property type="entry name" value="DUF6089"/>
</dbReference>
<dbReference type="AlphaFoldDB" id="A0AAP2GRI9"/>
<feature type="domain" description="DUF6089" evidence="2">
    <location>
        <begin position="51"/>
        <end position="180"/>
    </location>
</feature>
<dbReference type="EMBL" id="JAHESF010000033">
    <property type="protein sequence ID" value="MBT1700045.1"/>
    <property type="molecule type" value="Genomic_DNA"/>
</dbReference>
<evidence type="ECO:0000313" key="4">
    <source>
        <dbReference type="Proteomes" id="UP001319200"/>
    </source>
</evidence>
<reference evidence="3 4" key="1">
    <citation type="submission" date="2021-05" db="EMBL/GenBank/DDBJ databases">
        <title>A Polyphasic approach of four new species of the genus Ohtaekwangia: Ohtaekwangia histidinii sp. nov., Ohtaekwangia cretensis sp. nov., Ohtaekwangia indiensis sp. nov., Ohtaekwangia reichenbachii sp. nov. from diverse environment.</title>
        <authorList>
            <person name="Octaviana S."/>
        </authorList>
    </citation>
    <scope>NUCLEOTIDE SEQUENCE [LARGE SCALE GENOMIC DNA]</scope>
    <source>
        <strain evidence="3 4">PWU4</strain>
    </source>
</reference>
<comment type="caution">
    <text evidence="3">The sequence shown here is derived from an EMBL/GenBank/DDBJ whole genome shotgun (WGS) entry which is preliminary data.</text>
</comment>
<evidence type="ECO:0000259" key="2">
    <source>
        <dbReference type="Pfam" id="PF19573"/>
    </source>
</evidence>
<gene>
    <name evidence="3" type="ORF">KK083_24370</name>
</gene>
<accession>A0AAP2GRI9</accession>
<keyword evidence="1" id="KW-0732">Signal</keyword>
<name>A0AAP2GRI9_9BACT</name>
<dbReference type="Pfam" id="PF19573">
    <property type="entry name" value="DUF6089"/>
    <property type="match status" value="1"/>
</dbReference>
<protein>
    <recommendedName>
        <fullName evidence="2">DUF6089 domain-containing protein</fullName>
    </recommendedName>
</protein>
<evidence type="ECO:0000313" key="3">
    <source>
        <dbReference type="EMBL" id="MBT1700045.1"/>
    </source>
</evidence>
<dbReference type="RefSeq" id="WP_254168362.1">
    <property type="nucleotide sequence ID" value="NZ_JAHESF010000033.1"/>
</dbReference>
<proteinExistence type="predicted"/>
<sequence length="364" mass="40841">MRKFFYLSIVVCLLFSAHESMGQMNRKAIKKNNRRISSFKGRKFHFGKEKRYNALGVSLSALNYYGDLAPKPSKVSTDISFTRPAITISLGHRFGPRYTLTTAFMFGTLSGSDAESADKGDASNGMYRYNRNLSFRNRIKELSVTASLDLFENQATYISRVVWTPYIYGGLAVIHHNPQALAPETGVDGQPLAGGGKWVDLQPLGTEGQHATLQSTDANAGIKPYKLIQPAIPFGFGARFRINEVMDFSAELGFRYLFTDYIDDVSRSYVDLGVFGNDELAKAMSYRTGELAEFNPSAVNTSLEPYTGRDQKQYYTLAGYGREWKGDDGSSNVRGNNKDKDIYMVTTFRLTYILGKTFHRAKFR</sequence>
<evidence type="ECO:0000256" key="1">
    <source>
        <dbReference type="SAM" id="SignalP"/>
    </source>
</evidence>
<organism evidence="3 4">
    <name type="scientific">Chryseosolibacter histidini</name>
    <dbReference type="NCBI Taxonomy" id="2782349"/>
    <lineage>
        <taxon>Bacteria</taxon>
        <taxon>Pseudomonadati</taxon>
        <taxon>Bacteroidota</taxon>
        <taxon>Cytophagia</taxon>
        <taxon>Cytophagales</taxon>
        <taxon>Chryseotaleaceae</taxon>
        <taxon>Chryseosolibacter</taxon>
    </lineage>
</organism>
<feature type="signal peptide" evidence="1">
    <location>
        <begin position="1"/>
        <end position="22"/>
    </location>
</feature>
<keyword evidence="4" id="KW-1185">Reference proteome</keyword>